<proteinExistence type="predicted"/>
<dbReference type="AlphaFoldDB" id="A0A8B6FPJ0"/>
<feature type="region of interest" description="Disordered" evidence="1">
    <location>
        <begin position="179"/>
        <end position="202"/>
    </location>
</feature>
<dbReference type="EMBL" id="UYJE01007124">
    <property type="protein sequence ID" value="VDI52002.1"/>
    <property type="molecule type" value="Genomic_DNA"/>
</dbReference>
<sequence>MAENMDFSISTENLYSDENLDLNDDFTIPCSQIPNSQKPKDEIEIAEEGVQTITELSKRRYPLLTMKTLLEFQKKHSIKSGIISVHFNGNVGPKTNNEVNADINKTLKPAIDNIQDSIIQVLNEHINKLNVMLSDTYTETIESIGVTTEKSGDARNMLNRKSREINDEFKKRLRNYSKSLKYETRKNTPSRRKPETKKNGNEKVLNELAKLLAKHK</sequence>
<accession>A0A8B6FPJ0</accession>
<dbReference type="OrthoDB" id="6164837at2759"/>
<reference evidence="2" key="1">
    <citation type="submission" date="2018-11" db="EMBL/GenBank/DDBJ databases">
        <authorList>
            <person name="Alioto T."/>
            <person name="Alioto T."/>
        </authorList>
    </citation>
    <scope>NUCLEOTIDE SEQUENCE</scope>
</reference>
<feature type="compositionally biased region" description="Basic and acidic residues" evidence="1">
    <location>
        <begin position="180"/>
        <end position="202"/>
    </location>
</feature>
<gene>
    <name evidence="2" type="ORF">MGAL_10B011421</name>
</gene>
<keyword evidence="3" id="KW-1185">Reference proteome</keyword>
<comment type="caution">
    <text evidence="2">The sequence shown here is derived from an EMBL/GenBank/DDBJ whole genome shotgun (WGS) entry which is preliminary data.</text>
</comment>
<evidence type="ECO:0000256" key="1">
    <source>
        <dbReference type="SAM" id="MobiDB-lite"/>
    </source>
</evidence>
<evidence type="ECO:0000313" key="2">
    <source>
        <dbReference type="EMBL" id="VDI52002.1"/>
    </source>
</evidence>
<protein>
    <submittedName>
        <fullName evidence="2">Uncharacterized protein</fullName>
    </submittedName>
</protein>
<name>A0A8B6FPJ0_MYTGA</name>
<dbReference type="Proteomes" id="UP000596742">
    <property type="component" value="Unassembled WGS sequence"/>
</dbReference>
<evidence type="ECO:0000313" key="3">
    <source>
        <dbReference type="Proteomes" id="UP000596742"/>
    </source>
</evidence>
<organism evidence="2 3">
    <name type="scientific">Mytilus galloprovincialis</name>
    <name type="common">Mediterranean mussel</name>
    <dbReference type="NCBI Taxonomy" id="29158"/>
    <lineage>
        <taxon>Eukaryota</taxon>
        <taxon>Metazoa</taxon>
        <taxon>Spiralia</taxon>
        <taxon>Lophotrochozoa</taxon>
        <taxon>Mollusca</taxon>
        <taxon>Bivalvia</taxon>
        <taxon>Autobranchia</taxon>
        <taxon>Pteriomorphia</taxon>
        <taxon>Mytilida</taxon>
        <taxon>Mytiloidea</taxon>
        <taxon>Mytilidae</taxon>
        <taxon>Mytilinae</taxon>
        <taxon>Mytilus</taxon>
    </lineage>
</organism>